<dbReference type="AlphaFoldDB" id="A0A250KZI9"/>
<dbReference type="RefSeq" id="WP_145986679.1">
    <property type="nucleotide sequence ID" value="NZ_AP017928.1"/>
</dbReference>
<dbReference type="Pfam" id="PF19991">
    <property type="entry name" value="HMA_2"/>
    <property type="match status" value="1"/>
</dbReference>
<dbReference type="Proteomes" id="UP000266313">
    <property type="component" value="Chromosome"/>
</dbReference>
<accession>A0A250KZI9</accession>
<evidence type="ECO:0000313" key="1">
    <source>
        <dbReference type="EMBL" id="BBA37103.1"/>
    </source>
</evidence>
<proteinExistence type="predicted"/>
<dbReference type="GO" id="GO:0046872">
    <property type="term" value="F:metal ion binding"/>
    <property type="evidence" value="ECO:0007669"/>
    <property type="project" value="InterPro"/>
</dbReference>
<dbReference type="KEGG" id="mmai:sS8_5181"/>
<keyword evidence="2" id="KW-1185">Reference proteome</keyword>
<dbReference type="OrthoDB" id="9794780at2"/>
<protein>
    <recommendedName>
        <fullName evidence="3">HMA domain-containing protein</fullName>
    </recommendedName>
</protein>
<dbReference type="InterPro" id="IPR036163">
    <property type="entry name" value="HMA_dom_sf"/>
</dbReference>
<reference evidence="1 2" key="1">
    <citation type="submission" date="2016-12" db="EMBL/GenBank/DDBJ databases">
        <title>Genome sequencing of Methylocaldum marinum.</title>
        <authorList>
            <person name="Takeuchi M."/>
            <person name="Kamagata Y."/>
            <person name="Hiraoka S."/>
            <person name="Oshima K."/>
            <person name="Hattori M."/>
            <person name="Iwasaki W."/>
        </authorList>
    </citation>
    <scope>NUCLEOTIDE SEQUENCE [LARGE SCALE GENOMIC DNA]</scope>
    <source>
        <strain evidence="1 2">S8</strain>
    </source>
</reference>
<dbReference type="SUPFAM" id="SSF55008">
    <property type="entry name" value="HMA, heavy metal-associated domain"/>
    <property type="match status" value="1"/>
</dbReference>
<gene>
    <name evidence="1" type="ORF">sS8_5181</name>
</gene>
<evidence type="ECO:0008006" key="3">
    <source>
        <dbReference type="Google" id="ProtNLM"/>
    </source>
</evidence>
<organism evidence="1 2">
    <name type="scientific">Methylocaldum marinum</name>
    <dbReference type="NCBI Taxonomy" id="1432792"/>
    <lineage>
        <taxon>Bacteria</taxon>
        <taxon>Pseudomonadati</taxon>
        <taxon>Pseudomonadota</taxon>
        <taxon>Gammaproteobacteria</taxon>
        <taxon>Methylococcales</taxon>
        <taxon>Methylococcaceae</taxon>
        <taxon>Methylocaldum</taxon>
    </lineage>
</organism>
<sequence length="179" mass="19834">MSSRKTHRAWMASATAGRVRLKSLHTRHNPALLERIKSALEAKPEVSRVHVNPTAGSFTVHYDSSRCDKAGILKSLQDLDVIVEGVTHAPSVASPETTLTVNEAIDDLNRRLSRWFGLSVDLRTVLPLTFVGAGLWSIVRNGLMLEKVPGWLLLWLGFDLFVKTRPHDVAQRKPSAHSA</sequence>
<dbReference type="Gene3D" id="3.30.70.100">
    <property type="match status" value="1"/>
</dbReference>
<dbReference type="EMBL" id="AP017928">
    <property type="protein sequence ID" value="BBA37103.1"/>
    <property type="molecule type" value="Genomic_DNA"/>
</dbReference>
<evidence type="ECO:0000313" key="2">
    <source>
        <dbReference type="Proteomes" id="UP000266313"/>
    </source>
</evidence>
<name>A0A250KZI9_9GAMM</name>